<dbReference type="EMBL" id="BGPR01000799">
    <property type="protein sequence ID" value="GBM35972.1"/>
    <property type="molecule type" value="Genomic_DNA"/>
</dbReference>
<keyword evidence="1" id="KW-0812">Transmembrane</keyword>
<evidence type="ECO:0000256" key="1">
    <source>
        <dbReference type="SAM" id="Phobius"/>
    </source>
</evidence>
<name>A0A4Y2F346_ARAVE</name>
<keyword evidence="1" id="KW-1133">Transmembrane helix</keyword>
<comment type="caution">
    <text evidence="2">The sequence shown here is derived from an EMBL/GenBank/DDBJ whole genome shotgun (WGS) entry which is preliminary data.</text>
</comment>
<protein>
    <recommendedName>
        <fullName evidence="4">Transmembrane protein</fullName>
    </recommendedName>
</protein>
<dbReference type="Proteomes" id="UP000499080">
    <property type="component" value="Unassembled WGS sequence"/>
</dbReference>
<keyword evidence="3" id="KW-1185">Reference proteome</keyword>
<evidence type="ECO:0008006" key="4">
    <source>
        <dbReference type="Google" id="ProtNLM"/>
    </source>
</evidence>
<accession>A0A4Y2F346</accession>
<sequence>MRPPFRPQNDRQGQGSRPGCCRSFHTYPCKTLFPTIRLTLLGSDFHVRNNMFFMCTMIELVPMLFVVIKLFSYTSDFTPPFEVAPGADSRPPTPYSYATAPNSLTSHLILEL</sequence>
<keyword evidence="1" id="KW-0472">Membrane</keyword>
<reference evidence="2 3" key="1">
    <citation type="journal article" date="2019" name="Sci. Rep.">
        <title>Orb-weaving spider Araneus ventricosus genome elucidates the spidroin gene catalogue.</title>
        <authorList>
            <person name="Kono N."/>
            <person name="Nakamura H."/>
            <person name="Ohtoshi R."/>
            <person name="Moran D.A.P."/>
            <person name="Shinohara A."/>
            <person name="Yoshida Y."/>
            <person name="Fujiwara M."/>
            <person name="Mori M."/>
            <person name="Tomita M."/>
            <person name="Arakawa K."/>
        </authorList>
    </citation>
    <scope>NUCLEOTIDE SEQUENCE [LARGE SCALE GENOMIC DNA]</scope>
</reference>
<gene>
    <name evidence="2" type="ORF">AVEN_201686_1</name>
</gene>
<evidence type="ECO:0000313" key="3">
    <source>
        <dbReference type="Proteomes" id="UP000499080"/>
    </source>
</evidence>
<dbReference type="AlphaFoldDB" id="A0A4Y2F346"/>
<feature type="transmembrane region" description="Helical" evidence="1">
    <location>
        <begin position="51"/>
        <end position="71"/>
    </location>
</feature>
<evidence type="ECO:0000313" key="2">
    <source>
        <dbReference type="EMBL" id="GBM35972.1"/>
    </source>
</evidence>
<organism evidence="2 3">
    <name type="scientific">Araneus ventricosus</name>
    <name type="common">Orbweaver spider</name>
    <name type="synonym">Epeira ventricosa</name>
    <dbReference type="NCBI Taxonomy" id="182803"/>
    <lineage>
        <taxon>Eukaryota</taxon>
        <taxon>Metazoa</taxon>
        <taxon>Ecdysozoa</taxon>
        <taxon>Arthropoda</taxon>
        <taxon>Chelicerata</taxon>
        <taxon>Arachnida</taxon>
        <taxon>Araneae</taxon>
        <taxon>Araneomorphae</taxon>
        <taxon>Entelegynae</taxon>
        <taxon>Araneoidea</taxon>
        <taxon>Araneidae</taxon>
        <taxon>Araneus</taxon>
    </lineage>
</organism>
<proteinExistence type="predicted"/>